<sequence length="480" mass="53152">MKSMFISGNTDPGRRRKENQDAWIAQQLWSPDNALLAVIDGVGGYTGGEKAAAIARESIIQYMQLPKGDTLTMLREAVIFANNRIVEERKKDQHISEMCCVLTAVVADAATQSLYFAHVGDTRLYRYREGKLQKLTKDHSFVGIREDAGEMTELEAMNHPHRNQILREVGSTPHRLDDEDFMDYGRDELLPGDSLLLCSDGLTDMITVQQVTTVLSTGQPLPNKVSSLIALANEMGGNDNITVVLLKRKPVTAKKQVPVVNPIAEVKDAQPATPVEAKDCRLSTADCRLPTADCRPSTADPRPKTHNTPPRLLWAALILLLVAGAGWYFTPPKRMEIPPPEVIVVDSNKATTAVRVNHPAVPGPVVEEQTDTLRIAATKSWKYIQQYVDSIGKTLVILPAKNNQTKFAAIEINDRSANPGDTILIKNIRVKNFETGIKVQVPILLKTDNLVFENIKYPFNNLVKSDSSHPSLLIMNNVKR</sequence>
<dbReference type="SUPFAM" id="SSF81606">
    <property type="entry name" value="PP2C-like"/>
    <property type="match status" value="1"/>
</dbReference>
<dbReference type="PROSITE" id="PS51746">
    <property type="entry name" value="PPM_2"/>
    <property type="match status" value="1"/>
</dbReference>
<keyword evidence="1" id="KW-1133">Transmembrane helix</keyword>
<dbReference type="KEGG" id="pseg:D3H65_26695"/>
<protein>
    <submittedName>
        <fullName evidence="3">Serine/threonine-protein phosphatase</fullName>
    </submittedName>
</protein>
<dbReference type="PANTHER" id="PTHR47992">
    <property type="entry name" value="PROTEIN PHOSPHATASE"/>
    <property type="match status" value="1"/>
</dbReference>
<reference evidence="3 4" key="1">
    <citation type="submission" date="2018-09" db="EMBL/GenBank/DDBJ databases">
        <title>Genome sequencing of strain 6GH32-13.</title>
        <authorList>
            <person name="Weon H.-Y."/>
            <person name="Heo J."/>
            <person name="Kwon S.-W."/>
        </authorList>
    </citation>
    <scope>NUCLEOTIDE SEQUENCE [LARGE SCALE GENOMIC DNA]</scope>
    <source>
        <strain evidence="3 4">5GH32-13</strain>
    </source>
</reference>
<dbReference type="Gene3D" id="3.60.40.10">
    <property type="entry name" value="PPM-type phosphatase domain"/>
    <property type="match status" value="1"/>
</dbReference>
<dbReference type="SMART" id="SM00331">
    <property type="entry name" value="PP2C_SIG"/>
    <property type="match status" value="1"/>
</dbReference>
<dbReference type="Proteomes" id="UP000263900">
    <property type="component" value="Chromosome"/>
</dbReference>
<dbReference type="RefSeq" id="WP_119053226.1">
    <property type="nucleotide sequence ID" value="NZ_CP032157.1"/>
</dbReference>
<dbReference type="InterPro" id="IPR001932">
    <property type="entry name" value="PPM-type_phosphatase-like_dom"/>
</dbReference>
<dbReference type="OrthoDB" id="9801841at2"/>
<keyword evidence="1" id="KW-0472">Membrane</keyword>
<evidence type="ECO:0000256" key="1">
    <source>
        <dbReference type="SAM" id="Phobius"/>
    </source>
</evidence>
<organism evidence="3 4">
    <name type="scientific">Paraflavitalea soli</name>
    <dbReference type="NCBI Taxonomy" id="2315862"/>
    <lineage>
        <taxon>Bacteria</taxon>
        <taxon>Pseudomonadati</taxon>
        <taxon>Bacteroidota</taxon>
        <taxon>Chitinophagia</taxon>
        <taxon>Chitinophagales</taxon>
        <taxon>Chitinophagaceae</taxon>
        <taxon>Paraflavitalea</taxon>
    </lineage>
</organism>
<name>A0A3B7MWE1_9BACT</name>
<proteinExistence type="predicted"/>
<evidence type="ECO:0000313" key="3">
    <source>
        <dbReference type="EMBL" id="AXY77350.1"/>
    </source>
</evidence>
<evidence type="ECO:0000259" key="2">
    <source>
        <dbReference type="PROSITE" id="PS51746"/>
    </source>
</evidence>
<dbReference type="GO" id="GO:0004722">
    <property type="term" value="F:protein serine/threonine phosphatase activity"/>
    <property type="evidence" value="ECO:0007669"/>
    <property type="project" value="InterPro"/>
</dbReference>
<dbReference type="Pfam" id="PF13672">
    <property type="entry name" value="PP2C_2"/>
    <property type="match status" value="1"/>
</dbReference>
<keyword evidence="1" id="KW-0812">Transmembrane</keyword>
<dbReference type="AlphaFoldDB" id="A0A3B7MWE1"/>
<dbReference type="InterPro" id="IPR015655">
    <property type="entry name" value="PP2C"/>
</dbReference>
<gene>
    <name evidence="3" type="ORF">D3H65_26695</name>
</gene>
<dbReference type="InterPro" id="IPR036457">
    <property type="entry name" value="PPM-type-like_dom_sf"/>
</dbReference>
<dbReference type="EMBL" id="CP032157">
    <property type="protein sequence ID" value="AXY77350.1"/>
    <property type="molecule type" value="Genomic_DNA"/>
</dbReference>
<dbReference type="CDD" id="cd00143">
    <property type="entry name" value="PP2Cc"/>
    <property type="match status" value="1"/>
</dbReference>
<feature type="transmembrane region" description="Helical" evidence="1">
    <location>
        <begin position="312"/>
        <end position="330"/>
    </location>
</feature>
<keyword evidence="4" id="KW-1185">Reference proteome</keyword>
<evidence type="ECO:0000313" key="4">
    <source>
        <dbReference type="Proteomes" id="UP000263900"/>
    </source>
</evidence>
<dbReference type="SMART" id="SM00332">
    <property type="entry name" value="PP2Cc"/>
    <property type="match status" value="1"/>
</dbReference>
<feature type="domain" description="PPM-type phosphatase" evidence="2">
    <location>
        <begin position="5"/>
        <end position="248"/>
    </location>
</feature>
<accession>A0A3B7MWE1</accession>